<evidence type="ECO:0000313" key="2">
    <source>
        <dbReference type="EMBL" id="MBK1884692.1"/>
    </source>
</evidence>
<dbReference type="InterPro" id="IPR003115">
    <property type="entry name" value="ParB_N"/>
</dbReference>
<dbReference type="EMBL" id="JAENIJ010000076">
    <property type="protein sequence ID" value="MBK1884692.1"/>
    <property type="molecule type" value="Genomic_DNA"/>
</dbReference>
<organism evidence="2 3">
    <name type="scientific">Luteolibacter pohnpeiensis</name>
    <dbReference type="NCBI Taxonomy" id="454153"/>
    <lineage>
        <taxon>Bacteria</taxon>
        <taxon>Pseudomonadati</taxon>
        <taxon>Verrucomicrobiota</taxon>
        <taxon>Verrucomicrobiia</taxon>
        <taxon>Verrucomicrobiales</taxon>
        <taxon>Verrucomicrobiaceae</taxon>
        <taxon>Luteolibacter</taxon>
    </lineage>
</organism>
<dbReference type="RefSeq" id="WP_200274123.1">
    <property type="nucleotide sequence ID" value="NZ_JAENIJ010000076.1"/>
</dbReference>
<reference evidence="2" key="1">
    <citation type="submission" date="2021-01" db="EMBL/GenBank/DDBJ databases">
        <title>Modified the classification status of verrucomicrobia.</title>
        <authorList>
            <person name="Feng X."/>
        </authorList>
    </citation>
    <scope>NUCLEOTIDE SEQUENCE</scope>
    <source>
        <strain evidence="2">KCTC 22041</strain>
    </source>
</reference>
<proteinExistence type="predicted"/>
<dbReference type="SUPFAM" id="SSF53335">
    <property type="entry name" value="S-adenosyl-L-methionine-dependent methyltransferases"/>
    <property type="match status" value="1"/>
</dbReference>
<feature type="domain" description="ParB-like N-terminal" evidence="1">
    <location>
        <begin position="4"/>
        <end position="89"/>
    </location>
</feature>
<dbReference type="Pfam" id="PF13489">
    <property type="entry name" value="Methyltransf_23"/>
    <property type="match status" value="1"/>
</dbReference>
<dbReference type="Pfam" id="PF02195">
    <property type="entry name" value="ParB_N"/>
    <property type="match status" value="1"/>
</dbReference>
<dbReference type="InterPro" id="IPR036086">
    <property type="entry name" value="ParB/Sulfiredoxin_sf"/>
</dbReference>
<dbReference type="SMART" id="SM00470">
    <property type="entry name" value="ParB"/>
    <property type="match status" value="1"/>
</dbReference>
<dbReference type="Gene3D" id="3.40.50.150">
    <property type="entry name" value="Vaccinia Virus protein VP39"/>
    <property type="match status" value="1"/>
</dbReference>
<keyword evidence="3" id="KW-1185">Reference proteome</keyword>
<dbReference type="InterPro" id="IPR029063">
    <property type="entry name" value="SAM-dependent_MTases_sf"/>
</dbReference>
<comment type="caution">
    <text evidence="2">The sequence shown here is derived from an EMBL/GenBank/DDBJ whole genome shotgun (WGS) entry which is preliminary data.</text>
</comment>
<accession>A0A934VWK0</accession>
<evidence type="ECO:0000313" key="3">
    <source>
        <dbReference type="Proteomes" id="UP000603141"/>
    </source>
</evidence>
<protein>
    <submittedName>
        <fullName evidence="2">ParB N-terminal domain-containing protein</fullName>
    </submittedName>
</protein>
<name>A0A934VWK0_9BACT</name>
<sequence length="473" mass="53017">MFEANYPIDRLKPASYNPRRISETEFAKLRESIRALGAVKPVIVSQGTIIAGHQRTKAMRAEGLENTAVHLLGPVSVTEEIRFNQIHNGSDLDESDELKVRVPAMDCGWQIVPAREIRVGNPLARGAIRRKEILRLLAKHGPWGGAVALPDGRVISSADYAACCQQLGMPLHLMVIPADLEDVAKRYLSASYGVYSYDHLPRTTWAQALAQMNRLNGGGNRELRSRTYEHAVLPHVTKKERILDFGAGKLAYVKRLSAASYQIRGLEFYLQRNGKIAFGEVQRHIDRVLEDLRTHGPYDVVVCDSVLNSVDSVAAEEAVLLTLSTLCRKGGKVIFSGRSLDSELTRLNNKTCVEKTHTRRQVNFLDGERISAIYSRGVWRYQKFHGIEHIRELTERFIGKRYEIRDAEGRELKSGPIRTTGWSVVAINERPSSADDLEKGLRFEFNLPLPGGKRYGRGDDIVAAVPWLRGEEA</sequence>
<evidence type="ECO:0000259" key="1">
    <source>
        <dbReference type="SMART" id="SM00470"/>
    </source>
</evidence>
<dbReference type="Gene3D" id="3.90.1530.10">
    <property type="entry name" value="Conserved hypothetical protein from pyrococcus furiosus pfu- 392566-001, ParB domain"/>
    <property type="match status" value="1"/>
</dbReference>
<gene>
    <name evidence="2" type="ORF">JIN85_19935</name>
</gene>
<dbReference type="AlphaFoldDB" id="A0A934VWK0"/>
<dbReference type="SUPFAM" id="SSF110849">
    <property type="entry name" value="ParB/Sulfiredoxin"/>
    <property type="match status" value="1"/>
</dbReference>
<dbReference type="Proteomes" id="UP000603141">
    <property type="component" value="Unassembled WGS sequence"/>
</dbReference>